<dbReference type="GO" id="GO:0003677">
    <property type="term" value="F:DNA binding"/>
    <property type="evidence" value="ECO:0007669"/>
    <property type="project" value="InterPro"/>
</dbReference>
<keyword evidence="4" id="KW-0539">Nucleus</keyword>
<evidence type="ECO:0000256" key="3">
    <source>
        <dbReference type="ARBA" id="ARBA00023163"/>
    </source>
</evidence>
<dbReference type="Gene3D" id="3.90.70.200">
    <property type="entry name" value="Plus-3 domain"/>
    <property type="match status" value="1"/>
</dbReference>
<dbReference type="AlphaFoldDB" id="A0A8S1JDS3"/>
<dbReference type="InterPro" id="IPR004343">
    <property type="entry name" value="Plus-3_dom"/>
</dbReference>
<evidence type="ECO:0000256" key="1">
    <source>
        <dbReference type="ARBA" id="ARBA00004123"/>
    </source>
</evidence>
<dbReference type="PROSITE" id="PS51360">
    <property type="entry name" value="PLUS3"/>
    <property type="match status" value="1"/>
</dbReference>
<organism evidence="7 8">
    <name type="scientific">Ostreobium quekettii</name>
    <dbReference type="NCBI Taxonomy" id="121088"/>
    <lineage>
        <taxon>Eukaryota</taxon>
        <taxon>Viridiplantae</taxon>
        <taxon>Chlorophyta</taxon>
        <taxon>core chlorophytes</taxon>
        <taxon>Ulvophyceae</taxon>
        <taxon>TCBD clade</taxon>
        <taxon>Bryopsidales</taxon>
        <taxon>Ostreobineae</taxon>
        <taxon>Ostreobiaceae</taxon>
        <taxon>Ostreobium</taxon>
    </lineage>
</organism>
<feature type="compositionally biased region" description="Basic and acidic residues" evidence="5">
    <location>
        <begin position="106"/>
        <end position="149"/>
    </location>
</feature>
<evidence type="ECO:0000313" key="8">
    <source>
        <dbReference type="Proteomes" id="UP000708148"/>
    </source>
</evidence>
<sequence>MGGMDNLNQELLDLIGRRGRSSKSGTASSDSDSPLRFAPPSAEATARDSPRGFPAHDAAGIRSPERRPGDGASPRSEGSGRGDPAAPSRRSHHASDDDGPEDGEDLNARLPEDMVEGEADRAKLLAMTEWEREVELAERAEKRDREKERRRILHQQQRIQDDGEEDEDQRVPSRRSRDRKDRKDSAIRELMSARERKASVGRADDAEDDEAEEDEEEEEEEEDEEEAGDEEEEEDSEQEENLAGVISDSDSENQRRPRKGQEAFGGRRERPQAGMEDEDEAVDLKEMLSVQIVRSQLERWVNEPHFERTLPQCFVRMAEADASSGSIQRAYRIVEVVEVIMKEKSYKFGPRSNSTNKYLLLREGLREHTREMGMVSNQLATEEDFLRWQACCERDGRPPVSRRHVQQAREKISKATQFTYTAEDVRKMVEEKRAKGQVIMNRTAEKANLQRKRDFAAEQSDWEEVERLNKELQTLEARTPVDRSARKRGHGMASVNKRATMHNFRMAFTNKGQEDKDQAADGLDPFQRRLTRPNQYWKTGKGNSAKRKEVEPSKEEQLKEEKPVEKKVKRQDVDFREVVCGLDCLDFDLSCLNKASPSNTLVRRLLPRHWTFSDKQKELAEQASERRMLTLYDYRCRQGLIN</sequence>
<comment type="caution">
    <text evidence="7">The sequence shown here is derived from an EMBL/GenBank/DDBJ whole genome shotgun (WGS) entry which is preliminary data.</text>
</comment>
<dbReference type="InterPro" id="IPR036128">
    <property type="entry name" value="Plus3-like_sf"/>
</dbReference>
<keyword evidence="2" id="KW-0805">Transcription regulation</keyword>
<dbReference type="OrthoDB" id="166375at2759"/>
<feature type="compositionally biased region" description="Basic and acidic residues" evidence="5">
    <location>
        <begin position="252"/>
        <end position="271"/>
    </location>
</feature>
<dbReference type="EMBL" id="CAJHUC010001638">
    <property type="protein sequence ID" value="CAD7701818.1"/>
    <property type="molecule type" value="Genomic_DNA"/>
</dbReference>
<evidence type="ECO:0000259" key="6">
    <source>
        <dbReference type="PROSITE" id="PS51360"/>
    </source>
</evidence>
<feature type="compositionally biased region" description="Basic and acidic residues" evidence="5">
    <location>
        <begin position="178"/>
        <end position="204"/>
    </location>
</feature>
<gene>
    <name evidence="7" type="ORF">OSTQU699_LOCUS7175</name>
</gene>
<evidence type="ECO:0000313" key="7">
    <source>
        <dbReference type="EMBL" id="CAD7701818.1"/>
    </source>
</evidence>
<dbReference type="Pfam" id="PF03126">
    <property type="entry name" value="Plus-3"/>
    <property type="match status" value="1"/>
</dbReference>
<dbReference type="GO" id="GO:1990269">
    <property type="term" value="F:RNA polymerase II C-terminal domain phosphoserine binding"/>
    <property type="evidence" value="ECO:0007669"/>
    <property type="project" value="TreeGrafter"/>
</dbReference>
<evidence type="ECO:0000256" key="2">
    <source>
        <dbReference type="ARBA" id="ARBA00023015"/>
    </source>
</evidence>
<comment type="subcellular location">
    <subcellularLocation>
        <location evidence="1">Nucleus</location>
    </subcellularLocation>
</comment>
<feature type="region of interest" description="Disordered" evidence="5">
    <location>
        <begin position="1"/>
        <end position="279"/>
    </location>
</feature>
<feature type="domain" description="Plus3" evidence="6">
    <location>
        <begin position="281"/>
        <end position="417"/>
    </location>
</feature>
<evidence type="ECO:0000256" key="4">
    <source>
        <dbReference type="ARBA" id="ARBA00023242"/>
    </source>
</evidence>
<feature type="region of interest" description="Disordered" evidence="5">
    <location>
        <begin position="509"/>
        <end position="563"/>
    </location>
</feature>
<feature type="compositionally biased region" description="Acidic residues" evidence="5">
    <location>
        <begin position="205"/>
        <end position="240"/>
    </location>
</feature>
<keyword evidence="8" id="KW-1185">Reference proteome</keyword>
<dbReference type="Proteomes" id="UP000708148">
    <property type="component" value="Unassembled WGS sequence"/>
</dbReference>
<evidence type="ECO:0000256" key="5">
    <source>
        <dbReference type="SAM" id="MobiDB-lite"/>
    </source>
</evidence>
<dbReference type="SUPFAM" id="SSF159042">
    <property type="entry name" value="Plus3-like"/>
    <property type="match status" value="1"/>
</dbReference>
<feature type="compositionally biased region" description="Low complexity" evidence="5">
    <location>
        <begin position="22"/>
        <end position="32"/>
    </location>
</feature>
<protein>
    <recommendedName>
        <fullName evidence="6">Plus3 domain-containing protein</fullName>
    </recommendedName>
</protein>
<feature type="compositionally biased region" description="Basic and acidic residues" evidence="5">
    <location>
        <begin position="546"/>
        <end position="563"/>
    </location>
</feature>
<dbReference type="SMART" id="SM00719">
    <property type="entry name" value="Plus3"/>
    <property type="match status" value="1"/>
</dbReference>
<reference evidence="7" key="1">
    <citation type="submission" date="2020-12" db="EMBL/GenBank/DDBJ databases">
        <authorList>
            <person name="Iha C."/>
        </authorList>
    </citation>
    <scope>NUCLEOTIDE SEQUENCE</scope>
</reference>
<dbReference type="PANTHER" id="PTHR13115:SF8">
    <property type="entry name" value="RNA POLYMERASE-ASSOCIATED PROTEIN RTF1 HOMOLOG"/>
    <property type="match status" value="1"/>
</dbReference>
<dbReference type="PANTHER" id="PTHR13115">
    <property type="entry name" value="RNA POLYMERASE-ASSOCIATED PROTEIN RTF1 HOMOLOG"/>
    <property type="match status" value="1"/>
</dbReference>
<accession>A0A8S1JDS3</accession>
<keyword evidence="3" id="KW-0804">Transcription</keyword>
<feature type="region of interest" description="Disordered" evidence="5">
    <location>
        <begin position="481"/>
        <end position="500"/>
    </location>
</feature>
<dbReference type="GO" id="GO:0016593">
    <property type="term" value="C:Cdc73/Paf1 complex"/>
    <property type="evidence" value="ECO:0007669"/>
    <property type="project" value="TreeGrafter"/>
</dbReference>
<name>A0A8S1JDS3_9CHLO</name>
<proteinExistence type="predicted"/>